<sequence length="691" mass="79070">MPTRGILEVLIHSESFRNIDLYYQGLYFIQFTAYFKDETCEVHAIPIQIQPSEHISHSKSLHNLWPAQIDDENNAYMTKIFLIRYSDETVKCGEVGIFRAEIEFDLTIEQIPLIIEAELFFSDLEGNVEAEYIRKIMKDPVLAPQFKSVGNAQFKVANPFFGVNQMIPVIFTDLYSCVLNTTIHVLLLDYKFDADHQAESLFPEIQTKLKSKAIDRAYDTFVLLLATVHNNIRNLVSKVMKAEGARYKISNIKKRIKLPVLIGLKEGQEYAKTDTGVRRALFSECMTVRNKQSVTDFIINEIKEVAANLCQIKYDLGEVLRHNSEIVFEILQIKYNTTMRERWGENIYRAIKPLPYTVIADHNTQDSHNSVAEARRKSNYMPFLEALEVEDLKVFLRPDLSTILFEDVFIREKFQDSFDPICYSTKSKFEPKTHLFILVHGFMGSYYDMKIIKDTLSLFLPNSSFFSSRANEGKTEGSIFDMGYQLAMEVKSILEEFQYRAINRISFIGHSLGGLIIRAALPHLSELKEKLNLYMTFGSPHLGCICGSSKLIDAGLWLLAKLKKTISLQQLAMTDSKNPRKTCIYSLSRAEGLGWFKKIILVSSSQDNYVPFESARIEAGKSAFEGDTLQLEMADGLISQIRADLLYRIDVNFGMKDDLLSNMIGRTAHVQMLDNPPLLNMLLYLHPDAFC</sequence>
<dbReference type="EMBL" id="CAJZBQ010000064">
    <property type="protein sequence ID" value="CAG9336161.1"/>
    <property type="molecule type" value="Genomic_DNA"/>
</dbReference>
<evidence type="ECO:0000259" key="2">
    <source>
        <dbReference type="Pfam" id="PF05057"/>
    </source>
</evidence>
<dbReference type="Pfam" id="PF05057">
    <property type="entry name" value="DUF676"/>
    <property type="match status" value="1"/>
</dbReference>
<dbReference type="InterPro" id="IPR044294">
    <property type="entry name" value="Lipase-like"/>
</dbReference>
<feature type="domain" description="DUF676" evidence="2">
    <location>
        <begin position="432"/>
        <end position="614"/>
    </location>
</feature>
<name>A0AAU9K9A8_9CILI</name>
<accession>A0AAU9K9A8</accession>
<reference evidence="3" key="1">
    <citation type="submission" date="2021-09" db="EMBL/GenBank/DDBJ databases">
        <authorList>
            <consortium name="AG Swart"/>
            <person name="Singh M."/>
            <person name="Singh A."/>
            <person name="Seah K."/>
            <person name="Emmerich C."/>
        </authorList>
    </citation>
    <scope>NUCLEOTIDE SEQUENCE</scope>
    <source>
        <strain evidence="3">ATCC30299</strain>
    </source>
</reference>
<evidence type="ECO:0000313" key="3">
    <source>
        <dbReference type="EMBL" id="CAG9336161.1"/>
    </source>
</evidence>
<proteinExistence type="inferred from homology"/>
<dbReference type="InterPro" id="IPR007751">
    <property type="entry name" value="DUF676_lipase-like"/>
</dbReference>
<protein>
    <recommendedName>
        <fullName evidence="2">DUF676 domain-containing protein</fullName>
    </recommendedName>
</protein>
<dbReference type="Gene3D" id="3.40.50.1820">
    <property type="entry name" value="alpha/beta hydrolase"/>
    <property type="match status" value="1"/>
</dbReference>
<evidence type="ECO:0000256" key="1">
    <source>
        <dbReference type="ARBA" id="ARBA00007949"/>
    </source>
</evidence>
<gene>
    <name evidence="3" type="ORF">BSTOLATCC_MIC66046</name>
</gene>
<evidence type="ECO:0000313" key="4">
    <source>
        <dbReference type="Proteomes" id="UP001162131"/>
    </source>
</evidence>
<dbReference type="PANTHER" id="PTHR12482">
    <property type="entry name" value="LIPASE ROG1-RELATED-RELATED"/>
    <property type="match status" value="1"/>
</dbReference>
<dbReference type="InterPro" id="IPR022122">
    <property type="entry name" value="DUF3657"/>
</dbReference>
<dbReference type="SUPFAM" id="SSF53474">
    <property type="entry name" value="alpha/beta-Hydrolases"/>
    <property type="match status" value="1"/>
</dbReference>
<dbReference type="Pfam" id="PF12394">
    <property type="entry name" value="DUF3657"/>
    <property type="match status" value="1"/>
</dbReference>
<dbReference type="AlphaFoldDB" id="A0AAU9K9A8"/>
<dbReference type="InterPro" id="IPR029058">
    <property type="entry name" value="AB_hydrolase_fold"/>
</dbReference>
<organism evidence="3 4">
    <name type="scientific">Blepharisma stoltei</name>
    <dbReference type="NCBI Taxonomy" id="1481888"/>
    <lineage>
        <taxon>Eukaryota</taxon>
        <taxon>Sar</taxon>
        <taxon>Alveolata</taxon>
        <taxon>Ciliophora</taxon>
        <taxon>Postciliodesmatophora</taxon>
        <taxon>Heterotrichea</taxon>
        <taxon>Heterotrichida</taxon>
        <taxon>Blepharismidae</taxon>
        <taxon>Blepharisma</taxon>
    </lineage>
</organism>
<comment type="caution">
    <text evidence="3">The sequence shown here is derived from an EMBL/GenBank/DDBJ whole genome shotgun (WGS) entry which is preliminary data.</text>
</comment>
<keyword evidence="4" id="KW-1185">Reference proteome</keyword>
<dbReference type="PANTHER" id="PTHR12482:SF5">
    <property type="entry name" value="DUF676 DOMAIN-CONTAINING PROTEIN"/>
    <property type="match status" value="1"/>
</dbReference>
<dbReference type="Proteomes" id="UP001162131">
    <property type="component" value="Unassembled WGS sequence"/>
</dbReference>
<comment type="similarity">
    <text evidence="1">Belongs to the FAM135 family.</text>
</comment>